<dbReference type="Proteomes" id="UP000827092">
    <property type="component" value="Unassembled WGS sequence"/>
</dbReference>
<reference evidence="1 2" key="1">
    <citation type="journal article" date="2022" name="Nat. Ecol. Evol.">
        <title>A masculinizing supergene underlies an exaggerated male reproductive morph in a spider.</title>
        <authorList>
            <person name="Hendrickx F."/>
            <person name="De Corte Z."/>
            <person name="Sonet G."/>
            <person name="Van Belleghem S.M."/>
            <person name="Kostlbacher S."/>
            <person name="Vangestel C."/>
        </authorList>
    </citation>
    <scope>NUCLEOTIDE SEQUENCE [LARGE SCALE GENOMIC DNA]</scope>
    <source>
        <strain evidence="1">W744_W776</strain>
    </source>
</reference>
<dbReference type="AlphaFoldDB" id="A0AAV6UFD9"/>
<gene>
    <name evidence="1" type="ORF">JTE90_024173</name>
</gene>
<evidence type="ECO:0000313" key="1">
    <source>
        <dbReference type="EMBL" id="KAG8182240.1"/>
    </source>
</evidence>
<accession>A0AAV6UFD9</accession>
<protein>
    <submittedName>
        <fullName evidence="1">Uncharacterized protein</fullName>
    </submittedName>
</protein>
<comment type="caution">
    <text evidence="1">The sequence shown here is derived from an EMBL/GenBank/DDBJ whole genome shotgun (WGS) entry which is preliminary data.</text>
</comment>
<sequence length="468" mass="54256">MAIVARLWTKEMYRIGSSASELLWVEPSSLENEINSLPVSTKQKPVIQSFVQCVVESCNQWLQLWRISLQVGKEPFNSFLGKLNLMENMRVTLLGTVDGPATAREILKSKTLNDKDAFRLACVNCLLDEVMSIWPRVQSYFVDVVYNIFPESECSEVQVFTRYALEDCADAFYESADRQIHDAHEADDNVENGNARCFRWFDCADAFYESALRYAVNSGNEVAADYFLNKIRSDKRREQVERVAQSVFYSLNTYNAMFVHIVISHLGPQQMCEYAKSHAKYVMLTLTQWPLCMFFYDLALFTSRHVSSNDLLVMLDRLIKNLKQHQLNSEAVDNNTIDNYKLEPFKVLFETVWRQTSHEKKVEVIGLMIDYDTSCEVRPVESLHDVLKGTRWVFDRVFVSSNALFEFLISGFRQNSSSLRDILYKYSIPSCKGLEDVEFMLMTYESQTFTDLEVEELKRTRLTFKTLS</sequence>
<proteinExistence type="predicted"/>
<organism evidence="1 2">
    <name type="scientific">Oedothorax gibbosus</name>
    <dbReference type="NCBI Taxonomy" id="931172"/>
    <lineage>
        <taxon>Eukaryota</taxon>
        <taxon>Metazoa</taxon>
        <taxon>Ecdysozoa</taxon>
        <taxon>Arthropoda</taxon>
        <taxon>Chelicerata</taxon>
        <taxon>Arachnida</taxon>
        <taxon>Araneae</taxon>
        <taxon>Araneomorphae</taxon>
        <taxon>Entelegynae</taxon>
        <taxon>Araneoidea</taxon>
        <taxon>Linyphiidae</taxon>
        <taxon>Erigoninae</taxon>
        <taxon>Oedothorax</taxon>
    </lineage>
</organism>
<name>A0AAV6UFD9_9ARAC</name>
<evidence type="ECO:0000313" key="2">
    <source>
        <dbReference type="Proteomes" id="UP000827092"/>
    </source>
</evidence>
<dbReference type="EMBL" id="JAFNEN010000473">
    <property type="protein sequence ID" value="KAG8182240.1"/>
    <property type="molecule type" value="Genomic_DNA"/>
</dbReference>
<keyword evidence="2" id="KW-1185">Reference proteome</keyword>